<keyword evidence="7" id="KW-0539">Nucleus</keyword>
<keyword evidence="6" id="KW-0378">Hydrolase</keyword>
<organism evidence="9">
    <name type="scientific">Ixodes ricinus</name>
    <name type="common">Common tick</name>
    <name type="synonym">Acarus ricinus</name>
    <dbReference type="NCBI Taxonomy" id="34613"/>
    <lineage>
        <taxon>Eukaryota</taxon>
        <taxon>Metazoa</taxon>
        <taxon>Ecdysozoa</taxon>
        <taxon>Arthropoda</taxon>
        <taxon>Chelicerata</taxon>
        <taxon>Arachnida</taxon>
        <taxon>Acari</taxon>
        <taxon>Parasitiformes</taxon>
        <taxon>Ixodida</taxon>
        <taxon>Ixodoidea</taxon>
        <taxon>Ixodidae</taxon>
        <taxon>Ixodinae</taxon>
        <taxon>Ixodes</taxon>
    </lineage>
</organism>
<evidence type="ECO:0000256" key="1">
    <source>
        <dbReference type="ARBA" id="ARBA00001968"/>
    </source>
</evidence>
<evidence type="ECO:0000313" key="9">
    <source>
        <dbReference type="EMBL" id="JAR91210.1"/>
    </source>
</evidence>
<dbReference type="GO" id="GO:0005634">
    <property type="term" value="C:nucleus"/>
    <property type="evidence" value="ECO:0007669"/>
    <property type="project" value="UniProtKB-SubCell"/>
</dbReference>
<evidence type="ECO:0000256" key="2">
    <source>
        <dbReference type="ARBA" id="ARBA00004123"/>
    </source>
</evidence>
<name>A0A147BKA6_IXORI</name>
<evidence type="ECO:0000256" key="6">
    <source>
        <dbReference type="ARBA" id="ARBA00022801"/>
    </source>
</evidence>
<comment type="cofactor">
    <cofactor evidence="1">
        <name>a divalent metal cation</name>
        <dbReference type="ChEBI" id="CHEBI:60240"/>
    </cofactor>
</comment>
<evidence type="ECO:0000256" key="4">
    <source>
        <dbReference type="ARBA" id="ARBA00022722"/>
    </source>
</evidence>
<evidence type="ECO:0000256" key="7">
    <source>
        <dbReference type="ARBA" id="ARBA00023242"/>
    </source>
</evidence>
<comment type="subcellular location">
    <subcellularLocation>
        <location evidence="2">Nucleus</location>
    </subcellularLocation>
</comment>
<feature type="domain" description="DDE Tnp4" evidence="8">
    <location>
        <begin position="152"/>
        <end position="316"/>
    </location>
</feature>
<keyword evidence="4" id="KW-0540">Nuclease</keyword>
<evidence type="ECO:0000256" key="3">
    <source>
        <dbReference type="ARBA" id="ARBA00006958"/>
    </source>
</evidence>
<dbReference type="GO" id="GO:0004518">
    <property type="term" value="F:nuclease activity"/>
    <property type="evidence" value="ECO:0007669"/>
    <property type="project" value="UniProtKB-KW"/>
</dbReference>
<dbReference type="AlphaFoldDB" id="A0A147BKA6"/>
<sequence>RRRHPCHEWVRNLLRSRETFGEYHHLVRDMRLDNGEDFYQYFRMTRQRFDHLLSLVGPLLQKKTTFWRKPISPAERLSLTIRYLAHGGSQVICAASYRIGRTTASEVIQETCKALHKVLEPLYRPAPNTAQWERIAAEFEQQWNFPNCVGALDGKHVAIQAPPGAGSDTYNYKGFHSIVLMASCDANYKFTLVDVGKPGRYSDGGVFRDSEMGDSILSGTAGLPPPGPLPGTRTRLPFVFVGDEAFPLLTNLMRPFPRKNLKLLQKVFNYRLSRARRVIENTFGILVARWRIFRQPIQACPETLEAVVWACVSLHNYLRVCDEAERGERLYCPVGYVDSEDYLGETVKGQCRTDSSDGSALSDVGQVSSNMHAGDAKALRHKFAKFFCSRLGEVPWQYRVVFRGGAPVSQ</sequence>
<feature type="non-terminal residue" evidence="9">
    <location>
        <position position="1"/>
    </location>
</feature>
<evidence type="ECO:0000256" key="5">
    <source>
        <dbReference type="ARBA" id="ARBA00022723"/>
    </source>
</evidence>
<dbReference type="InterPro" id="IPR045249">
    <property type="entry name" value="HARBI1-like"/>
</dbReference>
<dbReference type="PANTHER" id="PTHR22930">
    <property type="match status" value="1"/>
</dbReference>
<protein>
    <submittedName>
        <fullName evidence="9">Putative nuclease harbi1</fullName>
    </submittedName>
</protein>
<comment type="similarity">
    <text evidence="3">Belongs to the HARBI1 family.</text>
</comment>
<dbReference type="EMBL" id="GEGO01004194">
    <property type="protein sequence ID" value="JAR91210.1"/>
    <property type="molecule type" value="Transcribed_RNA"/>
</dbReference>
<accession>A0A147BKA6</accession>
<dbReference type="Pfam" id="PF13359">
    <property type="entry name" value="DDE_Tnp_4"/>
    <property type="match status" value="1"/>
</dbReference>
<reference evidence="9" key="1">
    <citation type="journal article" date="2018" name="PLoS Negl. Trop. Dis.">
        <title>Sialome diversity of ticks revealed by RNAseq of single tick salivary glands.</title>
        <authorList>
            <person name="Perner J."/>
            <person name="Kropackova S."/>
            <person name="Kopacek P."/>
            <person name="Ribeiro J.M."/>
        </authorList>
    </citation>
    <scope>NUCLEOTIDE SEQUENCE</scope>
    <source>
        <strain evidence="9">Siblings of single egg batch collected in Ceske Budejovice</strain>
        <tissue evidence="9">Salivary glands</tissue>
    </source>
</reference>
<dbReference type="InterPro" id="IPR027806">
    <property type="entry name" value="HARBI1_dom"/>
</dbReference>
<dbReference type="GO" id="GO:0016787">
    <property type="term" value="F:hydrolase activity"/>
    <property type="evidence" value="ECO:0007669"/>
    <property type="project" value="UniProtKB-KW"/>
</dbReference>
<dbReference type="GO" id="GO:0046872">
    <property type="term" value="F:metal ion binding"/>
    <property type="evidence" value="ECO:0007669"/>
    <property type="project" value="UniProtKB-KW"/>
</dbReference>
<keyword evidence="5" id="KW-0479">Metal-binding</keyword>
<evidence type="ECO:0000259" key="8">
    <source>
        <dbReference type="Pfam" id="PF13359"/>
    </source>
</evidence>
<dbReference type="PANTHER" id="PTHR22930:SF269">
    <property type="entry name" value="NUCLEASE HARBI1-LIKE PROTEIN"/>
    <property type="match status" value="1"/>
</dbReference>
<proteinExistence type="inferred from homology"/>